<comment type="caution">
    <text evidence="1">The sequence shown here is derived from an EMBL/GenBank/DDBJ whole genome shotgun (WGS) entry which is preliminary data.</text>
</comment>
<dbReference type="RefSeq" id="WP_324694128.1">
    <property type="nucleotide sequence ID" value="NZ_JAYMYJ010000059.1"/>
</dbReference>
<reference evidence="1 2" key="2">
    <citation type="submission" date="2024-01" db="EMBL/GenBank/DDBJ databases">
        <authorList>
            <person name="Xie X."/>
        </authorList>
    </citation>
    <scope>NUCLEOTIDE SEQUENCE [LARGE SCALE GENOMIC DNA]</scope>
    <source>
        <strain evidence="1">SCUT-1</strain>
    </source>
</reference>
<protein>
    <submittedName>
        <fullName evidence="1">Uncharacterized protein</fullName>
    </submittedName>
</protein>
<gene>
    <name evidence="1" type="ORF">VSS37_07215</name>
</gene>
<sequence>MNVLELMDDVIHALNQLPNTRLSGRFKNTYGLVAALEQAQRQNGIRLEIRGGVLQAPVMADFAQGIRVELFDHDDGGQSIVAVVDKGEVGHG</sequence>
<dbReference type="Proteomes" id="UP001308005">
    <property type="component" value="Unassembled WGS sequence"/>
</dbReference>
<accession>A0ABU6CXB8</accession>
<dbReference type="EMBL" id="JAYMYJ010000059">
    <property type="protein sequence ID" value="MEB4590764.1"/>
    <property type="molecule type" value="Genomic_DNA"/>
</dbReference>
<keyword evidence="2" id="KW-1185">Reference proteome</keyword>
<reference evidence="2" key="1">
    <citation type="submission" date="2023-07" db="EMBL/GenBank/DDBJ databases">
        <title>The carbon used by Thiothrix.</title>
        <authorList>
            <person name="Chen L."/>
        </authorList>
    </citation>
    <scope>NUCLEOTIDE SEQUENCE [LARGE SCALE GENOMIC DNA]</scope>
</reference>
<organism evidence="1 2">
    <name type="scientific">Candidatus Thiothrix phosphatis</name>
    <dbReference type="NCBI Taxonomy" id="3112415"/>
    <lineage>
        <taxon>Bacteria</taxon>
        <taxon>Pseudomonadati</taxon>
        <taxon>Pseudomonadota</taxon>
        <taxon>Gammaproteobacteria</taxon>
        <taxon>Thiotrichales</taxon>
        <taxon>Thiotrichaceae</taxon>
        <taxon>Thiothrix</taxon>
    </lineage>
</organism>
<proteinExistence type="predicted"/>
<evidence type="ECO:0000313" key="2">
    <source>
        <dbReference type="Proteomes" id="UP001308005"/>
    </source>
</evidence>
<name>A0ABU6CXB8_9GAMM</name>
<evidence type="ECO:0000313" key="1">
    <source>
        <dbReference type="EMBL" id="MEB4590764.1"/>
    </source>
</evidence>